<evidence type="ECO:0000313" key="10">
    <source>
        <dbReference type="RefSeq" id="XP_022289969.1"/>
    </source>
</evidence>
<evidence type="ECO:0000256" key="2">
    <source>
        <dbReference type="ARBA" id="ARBA00022703"/>
    </source>
</evidence>
<evidence type="ECO:0000256" key="5">
    <source>
        <dbReference type="ARBA" id="ARBA00022833"/>
    </source>
</evidence>
<feature type="compositionally biased region" description="Polar residues" evidence="7">
    <location>
        <begin position="1436"/>
        <end position="1462"/>
    </location>
</feature>
<name>A0A8B8AIX0_CRAVI</name>
<dbReference type="InterPro" id="IPR001841">
    <property type="entry name" value="Znf_RING"/>
</dbReference>
<feature type="compositionally biased region" description="Basic residues" evidence="7">
    <location>
        <begin position="1360"/>
        <end position="1371"/>
    </location>
</feature>
<keyword evidence="2" id="KW-0053">Apoptosis</keyword>
<reference evidence="10" key="1">
    <citation type="submission" date="2025-08" db="UniProtKB">
        <authorList>
            <consortium name="RefSeq"/>
        </authorList>
    </citation>
    <scope>IDENTIFICATION</scope>
    <source>
        <tissue evidence="10">Whole sample</tissue>
    </source>
</reference>
<proteinExistence type="inferred from homology"/>
<evidence type="ECO:0000256" key="3">
    <source>
        <dbReference type="ARBA" id="ARBA00022723"/>
    </source>
</evidence>
<evidence type="ECO:0000256" key="6">
    <source>
        <dbReference type="PROSITE-ProRule" id="PRU00175"/>
    </source>
</evidence>
<feature type="compositionally biased region" description="Polar residues" evidence="7">
    <location>
        <begin position="1471"/>
        <end position="1489"/>
    </location>
</feature>
<evidence type="ECO:0000256" key="1">
    <source>
        <dbReference type="ARBA" id="ARBA00006672"/>
    </source>
</evidence>
<dbReference type="CDD" id="cd00022">
    <property type="entry name" value="BIR"/>
    <property type="match status" value="2"/>
</dbReference>
<evidence type="ECO:0000256" key="7">
    <source>
        <dbReference type="SAM" id="MobiDB-lite"/>
    </source>
</evidence>
<keyword evidence="5" id="KW-0862">Zinc</keyword>
<comment type="similarity">
    <text evidence="1">Belongs to the IAP family.</text>
</comment>
<dbReference type="OrthoDB" id="1711136at2759"/>
<keyword evidence="4 6" id="KW-0863">Zinc-finger</keyword>
<dbReference type="InterPro" id="IPR013083">
    <property type="entry name" value="Znf_RING/FYVE/PHD"/>
</dbReference>
<dbReference type="Gene3D" id="3.30.40.10">
    <property type="entry name" value="Zinc/RING finger domain, C3HC4 (zinc finger)"/>
    <property type="match status" value="1"/>
</dbReference>
<dbReference type="GO" id="GO:0005634">
    <property type="term" value="C:nucleus"/>
    <property type="evidence" value="ECO:0007669"/>
    <property type="project" value="TreeGrafter"/>
</dbReference>
<dbReference type="InterPro" id="IPR050784">
    <property type="entry name" value="IAP"/>
</dbReference>
<dbReference type="InterPro" id="IPR001370">
    <property type="entry name" value="BIR_rpt"/>
</dbReference>
<dbReference type="PANTHER" id="PTHR10044:SF139">
    <property type="entry name" value="DEATH-ASSOCIATED INHIBITOR OF APOPTOSIS 2"/>
    <property type="match status" value="1"/>
</dbReference>
<dbReference type="SUPFAM" id="SSF57924">
    <property type="entry name" value="Inhibitor of apoptosis (IAP) repeat"/>
    <property type="match status" value="2"/>
</dbReference>
<keyword evidence="9" id="KW-1185">Reference proteome</keyword>
<evidence type="ECO:0000259" key="8">
    <source>
        <dbReference type="PROSITE" id="PS50089"/>
    </source>
</evidence>
<feature type="compositionally biased region" description="Basic and acidic residues" evidence="7">
    <location>
        <begin position="801"/>
        <end position="821"/>
    </location>
</feature>
<dbReference type="GeneID" id="111101678"/>
<dbReference type="FunFam" id="1.10.1170.10:FF:000003">
    <property type="entry name" value="E3 ubiquitin-protein ligase XIAP"/>
    <property type="match status" value="1"/>
</dbReference>
<accession>A0A8B8AIX0</accession>
<dbReference type="PROSITE" id="PS50143">
    <property type="entry name" value="BIR_REPEAT_2"/>
    <property type="match status" value="2"/>
</dbReference>
<feature type="compositionally biased region" description="Low complexity" evidence="7">
    <location>
        <begin position="1394"/>
        <end position="1416"/>
    </location>
</feature>
<dbReference type="PROSITE" id="PS50089">
    <property type="entry name" value="ZF_RING_2"/>
    <property type="match status" value="1"/>
</dbReference>
<feature type="region of interest" description="Disordered" evidence="7">
    <location>
        <begin position="1630"/>
        <end position="1650"/>
    </location>
</feature>
<dbReference type="SMART" id="SM00184">
    <property type="entry name" value="RING"/>
    <property type="match status" value="1"/>
</dbReference>
<evidence type="ECO:0000256" key="4">
    <source>
        <dbReference type="ARBA" id="ARBA00022771"/>
    </source>
</evidence>
<feature type="compositionally biased region" description="Polar residues" evidence="7">
    <location>
        <begin position="1275"/>
        <end position="1286"/>
    </location>
</feature>
<feature type="compositionally biased region" description="Polar residues" evidence="7">
    <location>
        <begin position="428"/>
        <end position="448"/>
    </location>
</feature>
<sequence length="1832" mass="206334">MGVFTRLRSRISKKVTCIHVPGDEDPGGTGGQNNSKHHATSKMKIVIRDDKKRYTIKSQDPNCDFQILSSGGEFVVKVTNNVCNKTCTRNDCDPKQNLYNEQHNDNMSSGFHSVSSSTQTDDLYMNSKELYPCQDSSKNLTSSVYESKDLSSEFEDISLNFPNSLFEDDRLSQGYEQSDRILSAHILKTRSLSELNASPYHSMNPTGPTIWLSPSNIMTTCSESDFQTVDVTQNDPGNLKEDEFQDIREHDVRSNDHQKSCPSQQLSTHHNLCRSWSSSTSDVMCNMLKSSARTETNYKIPRSQSGYLSFCTDQPCENDWSVSMQDLSFKQPNLSTTHSLLSFPLHSLDISSIHQDSFLSSSSLNDVNLNENNMKRKESKTCRNTDAEGYSELSNHNERGIECQNACVLTCNNSSDLDFGSDSNLFGESGTTTNSAEDQSISAGNGSSVHRRNADSNEKSNVVSNEQWENTIKLPCNENILSLKRGTYVENSCQKGNDDSDLWSNFTGDPNKTDEKTLIENNTSETKEQNEWAQRGYLFLLHKAFILQLLKEHTHKTSTGRYYPDNLQSELPWESTKNCIEDSEDENLEKPRKEMGIALLETEILQILRTENSVGIEMSNLLKCSDTNTPEKVVQALNWTCNLFCDENVDEKEKWSQGQNKNILQLEEVSNSFKIQKCFLHLQRNLKHWKCIHFTKSKQEHAFDIKETMWIYFLTEMDSQDCVSELHFLLLRFCPWIVFRVNSQHFIDVLYSKDLVVYTRPLKEEINKRKLSFRTSSIEQSNTKDENVSITASNEMEPVLKDEKLFPSKSSKEKMKPHLKGENVSPKASSKDVMKPDVEDINLSFIRSLKEEMKSFSESENMFPKESLKEEILHSEQLPMTLAASLKEEMKPDAKGKSLSPTLSSEEEMESDSEDQKMSCTASVEMKRETKDKLEKIYESTVSSKKKMRFYFENEKVSSTAFLKQKCIPTSGVENMSLQTSFYSSVSGKESNPYWNSDKSIPRCSVNSLIREPYDERPVKKNVVPQVSAKSKSCYRMVLNLKPNGIGNNHTNNRFKYEYKLIGSKEIEDMTRIVLRSLERYDPSWRAMSLSLPLLSCEKFEHLSLPEMMYRLNASSKGLTALRRYLRLSNNFRITSIDTTIVPLQQNDDQSQVPTHNVFQGPEGPLSEDHMESEWFRFITFQRFPASVGLSAVKLAKHGFYYTGNGTETKCHFCSHTYSEWDATSDIEAIHLQISPECPLANGRETNNIPIHTSRGFPLSYVNIFRGRNDEESRASSSVDSTTQRLGEQPLADETTHQSQSQQSLADDTTPKGQTEQSRADETTLNGQTEQSAASIEDKDSPESLQASGATSSPQVMSKSKLKREKKKKKKETQAKTKGESISNQVAGGLTVKEVPSTSPQSESSSVTSGSSTTPGLVVEEVHSNPPTSEAHDPNTRQGFSSENAATGFTPSTSKSTDSHLLQSRPKDSTHTSSSNAPSESPRNVSPNGQPRGGAGNQGSEQSHHGSQPPGSAEAPNSSGPSPAERLAQLDPLGINFDRPKYPAYAVYSNRLSSFDGWPSHMAQTPREMARAGYFYAGYGDYARCFFCGGGLRNWDRSDDPWTEHARWFPRCAFLRNNRGNKFVATVQRTHEEQEAGLRPSTRFLNPPERDMDTPAAEALREMGYRNAVIERAIDQWRRSLRPGRIQRPVLSAEALLDFIEDIQGREEVQTPERSLSIPGVPHDTEESLPSGLNVEDSAVVIEENRTDARPVQGQARDYGYDQKEKQEKLVLEEDYLGLRDTLVCKICREKDVAAAFLPCGHLVCCLDCAPAMRKCPSCGEVIKGTVKTYFA</sequence>
<feature type="region of interest" description="Disordered" evidence="7">
    <location>
        <begin position="1708"/>
        <end position="1731"/>
    </location>
</feature>
<feature type="region of interest" description="Disordered" evidence="7">
    <location>
        <begin position="428"/>
        <end position="464"/>
    </location>
</feature>
<dbReference type="FunFam" id="1.10.1170.10:FF:000002">
    <property type="entry name" value="Baculoviral IAP repeat containing 7"/>
    <property type="match status" value="1"/>
</dbReference>
<dbReference type="Gene3D" id="1.10.1170.10">
    <property type="entry name" value="Inhibitor Of Apoptosis Protein (2mihbC-IAP-1), Chain A"/>
    <property type="match status" value="2"/>
</dbReference>
<dbReference type="Pfam" id="PF00653">
    <property type="entry name" value="BIR"/>
    <property type="match status" value="2"/>
</dbReference>
<dbReference type="KEGG" id="cvn:111101678"/>
<dbReference type="GO" id="GO:0008270">
    <property type="term" value="F:zinc ion binding"/>
    <property type="evidence" value="ECO:0007669"/>
    <property type="project" value="UniProtKB-KW"/>
</dbReference>
<feature type="compositionally biased region" description="Polar residues" evidence="7">
    <location>
        <begin position="1498"/>
        <end position="1521"/>
    </location>
</feature>
<gene>
    <name evidence="10" type="primary">LOC111101678</name>
</gene>
<keyword evidence="3" id="KW-0479">Metal-binding</keyword>
<feature type="region of interest" description="Disordered" evidence="7">
    <location>
        <begin position="890"/>
        <end position="923"/>
    </location>
</feature>
<dbReference type="RefSeq" id="XP_022289969.1">
    <property type="nucleotide sequence ID" value="XM_022434261.1"/>
</dbReference>
<feature type="region of interest" description="Disordered" evidence="7">
    <location>
        <begin position="801"/>
        <end position="833"/>
    </location>
</feature>
<dbReference type="Proteomes" id="UP000694844">
    <property type="component" value="Chromosome 6"/>
</dbReference>
<organism evidence="9 10">
    <name type="scientific">Crassostrea virginica</name>
    <name type="common">Eastern oyster</name>
    <dbReference type="NCBI Taxonomy" id="6565"/>
    <lineage>
        <taxon>Eukaryota</taxon>
        <taxon>Metazoa</taxon>
        <taxon>Spiralia</taxon>
        <taxon>Lophotrochozoa</taxon>
        <taxon>Mollusca</taxon>
        <taxon>Bivalvia</taxon>
        <taxon>Autobranchia</taxon>
        <taxon>Pteriomorphia</taxon>
        <taxon>Ostreida</taxon>
        <taxon>Ostreoidea</taxon>
        <taxon>Ostreidae</taxon>
        <taxon>Crassostrea</taxon>
    </lineage>
</organism>
<feature type="domain" description="RING-type" evidence="8">
    <location>
        <begin position="1785"/>
        <end position="1819"/>
    </location>
</feature>
<feature type="region of interest" description="Disordered" evidence="7">
    <location>
        <begin position="1271"/>
        <end position="1526"/>
    </location>
</feature>
<protein>
    <submittedName>
        <fullName evidence="10">Uncharacterized protein LOC111101678</fullName>
    </submittedName>
</protein>
<feature type="compositionally biased region" description="Polar residues" evidence="7">
    <location>
        <begin position="1297"/>
        <end position="1334"/>
    </location>
</feature>
<dbReference type="Pfam" id="PF13920">
    <property type="entry name" value="zf-C3HC4_3"/>
    <property type="match status" value="1"/>
</dbReference>
<dbReference type="PANTHER" id="PTHR10044">
    <property type="entry name" value="INHIBITOR OF APOPTOSIS"/>
    <property type="match status" value="1"/>
</dbReference>
<dbReference type="GO" id="GO:0005737">
    <property type="term" value="C:cytoplasm"/>
    <property type="evidence" value="ECO:0007669"/>
    <property type="project" value="TreeGrafter"/>
</dbReference>
<feature type="compositionally biased region" description="Polar residues" evidence="7">
    <location>
        <begin position="1343"/>
        <end position="1357"/>
    </location>
</feature>
<evidence type="ECO:0000313" key="9">
    <source>
        <dbReference type="Proteomes" id="UP000694844"/>
    </source>
</evidence>
<dbReference type="GO" id="GO:0006915">
    <property type="term" value="P:apoptotic process"/>
    <property type="evidence" value="ECO:0007669"/>
    <property type="project" value="UniProtKB-KW"/>
</dbReference>
<dbReference type="SMART" id="SM00238">
    <property type="entry name" value="BIR"/>
    <property type="match status" value="2"/>
</dbReference>
<feature type="region of interest" description="Disordered" evidence="7">
    <location>
        <begin position="19"/>
        <end position="40"/>
    </location>
</feature>